<dbReference type="Proteomes" id="UP000757435">
    <property type="component" value="Unassembled WGS sequence"/>
</dbReference>
<dbReference type="AlphaFoldDB" id="A0A951UR06"/>
<comment type="caution">
    <text evidence="1">The sequence shown here is derived from an EMBL/GenBank/DDBJ whole genome shotgun (WGS) entry which is preliminary data.</text>
</comment>
<name>A0A951UR06_9CYAN</name>
<accession>A0A951UR06</accession>
<protein>
    <submittedName>
        <fullName evidence="1">Uncharacterized protein</fullName>
    </submittedName>
</protein>
<evidence type="ECO:0000313" key="2">
    <source>
        <dbReference type="Proteomes" id="UP000757435"/>
    </source>
</evidence>
<proteinExistence type="predicted"/>
<reference evidence="1" key="1">
    <citation type="submission" date="2021-05" db="EMBL/GenBank/DDBJ databases">
        <authorList>
            <person name="Pietrasiak N."/>
            <person name="Ward R."/>
            <person name="Stajich J.E."/>
            <person name="Kurbessoian T."/>
        </authorList>
    </citation>
    <scope>NUCLEOTIDE SEQUENCE</scope>
    <source>
        <strain evidence="1">UHER 2000/2452</strain>
    </source>
</reference>
<reference evidence="1" key="2">
    <citation type="journal article" date="2022" name="Microbiol. Resour. Announc.">
        <title>Metagenome Sequencing to Explore Phylogenomics of Terrestrial Cyanobacteria.</title>
        <authorList>
            <person name="Ward R.D."/>
            <person name="Stajich J.E."/>
            <person name="Johansen J.R."/>
            <person name="Huntemann M."/>
            <person name="Clum A."/>
            <person name="Foster B."/>
            <person name="Foster B."/>
            <person name="Roux S."/>
            <person name="Palaniappan K."/>
            <person name="Varghese N."/>
            <person name="Mukherjee S."/>
            <person name="Reddy T.B.K."/>
            <person name="Daum C."/>
            <person name="Copeland A."/>
            <person name="Chen I.A."/>
            <person name="Ivanova N.N."/>
            <person name="Kyrpides N.C."/>
            <person name="Shapiro N."/>
            <person name="Eloe-Fadrosh E.A."/>
            <person name="Pietrasiak N."/>
        </authorList>
    </citation>
    <scope>NUCLEOTIDE SEQUENCE</scope>
    <source>
        <strain evidence="1">UHER 2000/2452</strain>
    </source>
</reference>
<organism evidence="1 2">
    <name type="scientific">Drouetiella hepatica Uher 2000/2452</name>
    <dbReference type="NCBI Taxonomy" id="904376"/>
    <lineage>
        <taxon>Bacteria</taxon>
        <taxon>Bacillati</taxon>
        <taxon>Cyanobacteriota</taxon>
        <taxon>Cyanophyceae</taxon>
        <taxon>Oculatellales</taxon>
        <taxon>Oculatellaceae</taxon>
        <taxon>Drouetiella</taxon>
    </lineage>
</organism>
<gene>
    <name evidence="1" type="ORF">KME15_20240</name>
</gene>
<dbReference type="EMBL" id="JAHHHD010000028">
    <property type="protein sequence ID" value="MBW4661013.1"/>
    <property type="molecule type" value="Genomic_DNA"/>
</dbReference>
<sequence length="86" mass="9730">MQLDLLTYQPSPEEMTIAANPSSPVAPPANQHAIAWQEAKAAYYLRLMSRFVGTGRLSTEVNQREISRLFAMRLAALEELRRLRGE</sequence>
<evidence type="ECO:0000313" key="1">
    <source>
        <dbReference type="EMBL" id="MBW4661013.1"/>
    </source>
</evidence>